<dbReference type="AlphaFoldDB" id="A0A6C1E8H8"/>
<keyword evidence="2" id="KW-1185">Reference proteome</keyword>
<organism evidence="1 2">
    <name type="scientific">Saccharomyces pastorianus</name>
    <name type="common">Lager yeast</name>
    <name type="synonym">Saccharomyces cerevisiae x Saccharomyces eubayanus</name>
    <dbReference type="NCBI Taxonomy" id="27292"/>
    <lineage>
        <taxon>Eukaryota</taxon>
        <taxon>Fungi</taxon>
        <taxon>Dikarya</taxon>
        <taxon>Ascomycota</taxon>
        <taxon>Saccharomycotina</taxon>
        <taxon>Saccharomycetes</taxon>
        <taxon>Saccharomycetales</taxon>
        <taxon>Saccharomycetaceae</taxon>
        <taxon>Saccharomyces</taxon>
    </lineage>
</organism>
<accession>A0A6C1E8H8</accession>
<sequence>MENYGLAGNRQYIFAISTRFSSFAFSVSEGTFAEAYAYCLGYDGVIATSDMSIHYLWRFFTATGSVTSPSKASTTVSESVVSSSAYLWCIQFHHSLWFNHSAASATSSTSGSTSAYTTTLNYIKPPAQSYLHFRNN</sequence>
<protein>
    <submittedName>
        <fullName evidence="1">Uncharacterized protein</fullName>
    </submittedName>
</protein>
<evidence type="ECO:0000313" key="2">
    <source>
        <dbReference type="Proteomes" id="UP000501346"/>
    </source>
</evidence>
<name>A0A6C1E8H8_SACPS</name>
<gene>
    <name evidence="1" type="ORF">GRS66_007910</name>
</gene>
<dbReference type="Proteomes" id="UP000501346">
    <property type="component" value="Chromosome SeVIII-SeXV"/>
</dbReference>
<dbReference type="EMBL" id="CP049005">
    <property type="protein sequence ID" value="QID85339.1"/>
    <property type="molecule type" value="Genomic_DNA"/>
</dbReference>
<reference evidence="1 2" key="1">
    <citation type="journal article" date="2019" name="BMC Genomics">
        <title>Chromosome level assembly and comparative genome analysis confirm lager-brewing yeasts originated from a single hybridization.</title>
        <authorList>
            <person name="Salazar A.N."/>
            <person name="Gorter de Vries A.R."/>
            <person name="van den Broek M."/>
            <person name="Brouwers N."/>
            <person name="de la Torre Cortes P."/>
            <person name="Kuijpers N.G.A."/>
            <person name="Daran J.G."/>
            <person name="Abeel T."/>
        </authorList>
    </citation>
    <scope>NUCLEOTIDE SEQUENCE [LARGE SCALE GENOMIC DNA]</scope>
    <source>
        <strain evidence="1 2">CBS 1483</strain>
    </source>
</reference>
<proteinExistence type="predicted"/>
<evidence type="ECO:0000313" key="1">
    <source>
        <dbReference type="EMBL" id="QID85339.1"/>
    </source>
</evidence>